<evidence type="ECO:0000313" key="14">
    <source>
        <dbReference type="EMBL" id="PTL55613.1"/>
    </source>
</evidence>
<dbReference type="PANTHER" id="PTHR31528">
    <property type="entry name" value="4-AMINO-5-HYDROXYMETHYL-2-METHYLPYRIMIDINE PHOSPHATE SYNTHASE THI11-RELATED"/>
    <property type="match status" value="1"/>
</dbReference>
<evidence type="ECO:0000256" key="5">
    <source>
        <dbReference type="ARBA" id="ARBA00022679"/>
    </source>
</evidence>
<feature type="domain" description="SsuA/THI5-like" evidence="13">
    <location>
        <begin position="72"/>
        <end position="281"/>
    </location>
</feature>
<accession>A0A2T4UDN8</accession>
<dbReference type="AlphaFoldDB" id="A0A2T4UDN8"/>
<keyword evidence="5" id="KW-0808">Transferase</keyword>
<keyword evidence="6" id="KW-0479">Metal-binding</keyword>
<name>A0A2T4UDN8_9ACTN</name>
<keyword evidence="15" id="KW-1185">Reference proteome</keyword>
<evidence type="ECO:0000256" key="6">
    <source>
        <dbReference type="ARBA" id="ARBA00022723"/>
    </source>
</evidence>
<evidence type="ECO:0000256" key="9">
    <source>
        <dbReference type="ARBA" id="ARBA00023004"/>
    </source>
</evidence>
<dbReference type="SUPFAM" id="SSF53850">
    <property type="entry name" value="Periplasmic binding protein-like II"/>
    <property type="match status" value="1"/>
</dbReference>
<comment type="catalytic activity">
    <reaction evidence="11">
        <text>N(6)-(pyridoxal phosphate)-L-lysyl-[4-amino-5-hydroxymethyl-2-methylpyrimidine phosphate synthase] + L-histidyl-[4-amino-5-hydroxymethyl-2-methylpyrimidine phosphate synthase] + 2 Fe(3+) + 4 H2O = L-lysyl-[4-amino-5-hydroxymethyl-2-methylpyrimidine phosphate synthase] + (2S)-2-amino-5-hydroxy-4-oxopentanoyl-[4-amino-5-hydroxymethyl-2-methylpyrimidine phosphate synthase] + 4-amino-2-methyl-5-(phosphooxymethyl)pyrimidine + 3-oxopropanoate + 2 Fe(2+) + 2 H(+)</text>
        <dbReference type="Rhea" id="RHEA:65756"/>
        <dbReference type="Rhea" id="RHEA-COMP:16892"/>
        <dbReference type="Rhea" id="RHEA-COMP:16893"/>
        <dbReference type="Rhea" id="RHEA-COMP:16894"/>
        <dbReference type="Rhea" id="RHEA-COMP:16895"/>
        <dbReference type="ChEBI" id="CHEBI:15377"/>
        <dbReference type="ChEBI" id="CHEBI:15378"/>
        <dbReference type="ChEBI" id="CHEBI:29033"/>
        <dbReference type="ChEBI" id="CHEBI:29034"/>
        <dbReference type="ChEBI" id="CHEBI:29969"/>
        <dbReference type="ChEBI" id="CHEBI:29979"/>
        <dbReference type="ChEBI" id="CHEBI:33190"/>
        <dbReference type="ChEBI" id="CHEBI:58354"/>
        <dbReference type="ChEBI" id="CHEBI:143915"/>
        <dbReference type="ChEBI" id="CHEBI:157692"/>
    </reaction>
    <physiologicalReaction direction="left-to-right" evidence="11">
        <dbReference type="Rhea" id="RHEA:65757"/>
    </physiologicalReaction>
</comment>
<evidence type="ECO:0000256" key="8">
    <source>
        <dbReference type="ARBA" id="ARBA00022977"/>
    </source>
</evidence>
<dbReference type="GO" id="GO:0016740">
    <property type="term" value="F:transferase activity"/>
    <property type="evidence" value="ECO:0007669"/>
    <property type="project" value="UniProtKB-KW"/>
</dbReference>
<evidence type="ECO:0000313" key="15">
    <source>
        <dbReference type="Proteomes" id="UP000240739"/>
    </source>
</evidence>
<comment type="caution">
    <text evidence="14">The sequence shown here is derived from an EMBL/GenBank/DDBJ whole genome shotgun (WGS) entry which is preliminary data.</text>
</comment>
<sequence length="351" mass="37426">MASPDRSRRGPRTRPAADAAPRRGSGDAYPGGVLRRLLPLLALLAALGLAACSGGDGRPEEDATLLLDFTPNAVHAGIFLARSRAFDEAEGVRLEIQPPSDSTDAVKLLTANRTDFAILDIHDLAIAREKGADLVAVMPVVQQPLASVITGPDVRRPRDLEGRTVGVTGLPSDVAVLRSIVRGDGGDPERVKTTTIGFTAVQALLGGKVDGVTAFWNAEGVALKREKPDTRVFKLDRYGAPSYPELVLAVSRSTYQERRPLVRAVVTALKRGYDEAIADPESGTTALVEAQEGLRQDLVLEELEAVSPALVGSSVGFGVFGRRDVEEWARWEAEVGITEEPVNVALAFGRP</sequence>
<dbReference type="InterPro" id="IPR027939">
    <property type="entry name" value="NMT1/THI5"/>
</dbReference>
<dbReference type="EMBL" id="PYYB01000003">
    <property type="protein sequence ID" value="PTL55613.1"/>
    <property type="molecule type" value="Genomic_DNA"/>
</dbReference>
<keyword evidence="9" id="KW-0408">Iron</keyword>
<feature type="region of interest" description="Disordered" evidence="12">
    <location>
        <begin position="1"/>
        <end position="27"/>
    </location>
</feature>
<evidence type="ECO:0000256" key="10">
    <source>
        <dbReference type="ARBA" id="ARBA00033171"/>
    </source>
</evidence>
<evidence type="ECO:0000256" key="3">
    <source>
        <dbReference type="ARBA" id="ARBA00009406"/>
    </source>
</evidence>
<comment type="subunit">
    <text evidence="4">Homodimer.</text>
</comment>
<comment type="pathway">
    <text evidence="2">Cofactor biosynthesis; thiamine diphosphate biosynthesis.</text>
</comment>
<protein>
    <recommendedName>
        <fullName evidence="10">Thiamine pyrimidine synthase</fullName>
    </recommendedName>
</protein>
<proteinExistence type="inferred from homology"/>
<reference evidence="14 15" key="1">
    <citation type="submission" date="2018-03" db="EMBL/GenBank/DDBJ databases">
        <title>Aquarubrobacter algicola gen. nov., sp. nov., a novel actinobacterium isolated from shallow eutrophic lake during the end of cyanobacterial harmful algal blooms.</title>
        <authorList>
            <person name="Chun S.J."/>
        </authorList>
    </citation>
    <scope>NUCLEOTIDE SEQUENCE [LARGE SCALE GENOMIC DNA]</scope>
    <source>
        <strain evidence="14 15">Seoho-28</strain>
    </source>
</reference>
<evidence type="ECO:0000256" key="12">
    <source>
        <dbReference type="SAM" id="MobiDB-lite"/>
    </source>
</evidence>
<organism evidence="14 15">
    <name type="scientific">Paraconexibacter algicola</name>
    <dbReference type="NCBI Taxonomy" id="2133960"/>
    <lineage>
        <taxon>Bacteria</taxon>
        <taxon>Bacillati</taxon>
        <taxon>Actinomycetota</taxon>
        <taxon>Thermoleophilia</taxon>
        <taxon>Solirubrobacterales</taxon>
        <taxon>Paraconexibacteraceae</taxon>
        <taxon>Paraconexibacter</taxon>
    </lineage>
</organism>
<gene>
    <name evidence="14" type="ORF">C7Y72_18430</name>
</gene>
<evidence type="ECO:0000256" key="2">
    <source>
        <dbReference type="ARBA" id="ARBA00004948"/>
    </source>
</evidence>
<dbReference type="GO" id="GO:0046872">
    <property type="term" value="F:metal ion binding"/>
    <property type="evidence" value="ECO:0007669"/>
    <property type="project" value="UniProtKB-KW"/>
</dbReference>
<evidence type="ECO:0000256" key="11">
    <source>
        <dbReference type="ARBA" id="ARBA00048179"/>
    </source>
</evidence>
<comment type="similarity">
    <text evidence="3">Belongs to the NMT1/THI5 family.</text>
</comment>
<dbReference type="Pfam" id="PF09084">
    <property type="entry name" value="NMT1"/>
    <property type="match status" value="1"/>
</dbReference>
<evidence type="ECO:0000256" key="7">
    <source>
        <dbReference type="ARBA" id="ARBA00022898"/>
    </source>
</evidence>
<evidence type="ECO:0000256" key="1">
    <source>
        <dbReference type="ARBA" id="ARBA00003469"/>
    </source>
</evidence>
<keyword evidence="8" id="KW-0784">Thiamine biosynthesis</keyword>
<dbReference type="Proteomes" id="UP000240739">
    <property type="component" value="Unassembled WGS sequence"/>
</dbReference>
<comment type="function">
    <text evidence="1">Responsible for the formation of the pyrimidine heterocycle in the thiamine biosynthesis pathway. Catalyzes the formation of hydroxymethylpyrimidine phosphate (HMP-P) from histidine and pyridoxal phosphate (PLP). The protein uses PLP and the active site histidine to form HMP-P, generating an inactive enzyme. The enzyme can only undergo a single turnover, which suggests it is a suicide enzyme.</text>
</comment>
<dbReference type="InterPro" id="IPR015168">
    <property type="entry name" value="SsuA/THI5"/>
</dbReference>
<evidence type="ECO:0000259" key="13">
    <source>
        <dbReference type="Pfam" id="PF09084"/>
    </source>
</evidence>
<dbReference type="Gene3D" id="3.40.190.10">
    <property type="entry name" value="Periplasmic binding protein-like II"/>
    <property type="match status" value="2"/>
</dbReference>
<dbReference type="GO" id="GO:0009228">
    <property type="term" value="P:thiamine biosynthetic process"/>
    <property type="evidence" value="ECO:0007669"/>
    <property type="project" value="UniProtKB-KW"/>
</dbReference>
<keyword evidence="7" id="KW-0663">Pyridoxal phosphate</keyword>
<evidence type="ECO:0000256" key="4">
    <source>
        <dbReference type="ARBA" id="ARBA00011738"/>
    </source>
</evidence>
<dbReference type="PANTHER" id="PTHR31528:SF1">
    <property type="entry name" value="4-AMINO-5-HYDROXYMETHYL-2-METHYLPYRIMIDINE PHOSPHATE SYNTHASE THI11-RELATED"/>
    <property type="match status" value="1"/>
</dbReference>